<sequence precursor="true">MKAFVIAAVVAASVAGGAQAAGSGLSDLQFLKAARCRGLASSENLGKLDTASLDALLRSESAQRDLPVQTSANGRMTSARKEADAATGDKKAKLIAERDEVCAPFMSGAK</sequence>
<dbReference type="AlphaFoldDB" id="R0E7U5"/>
<feature type="signal peptide" evidence="2">
    <location>
        <begin position="1"/>
        <end position="20"/>
    </location>
</feature>
<evidence type="ECO:0000313" key="3">
    <source>
        <dbReference type="EMBL" id="ENZ81573.1"/>
    </source>
</evidence>
<feature type="compositionally biased region" description="Basic and acidic residues" evidence="1">
    <location>
        <begin position="79"/>
        <end position="91"/>
    </location>
</feature>
<dbReference type="PATRIC" id="fig|1292034.3.peg.2494"/>
<evidence type="ECO:0008006" key="5">
    <source>
        <dbReference type="Google" id="ProtNLM"/>
    </source>
</evidence>
<dbReference type="OrthoDB" id="7190961at2"/>
<protein>
    <recommendedName>
        <fullName evidence="5">Secreted protein</fullName>
    </recommendedName>
</protein>
<dbReference type="EMBL" id="APMP01000015">
    <property type="protein sequence ID" value="ENZ81573.1"/>
    <property type="molecule type" value="Genomic_DNA"/>
</dbReference>
<accession>R0E7U5</accession>
<name>R0E7U5_CAUVI</name>
<gene>
    <name evidence="3" type="ORF">OR37_02511</name>
</gene>
<evidence type="ECO:0000313" key="4">
    <source>
        <dbReference type="Proteomes" id="UP000013063"/>
    </source>
</evidence>
<dbReference type="RefSeq" id="WP_004620265.1">
    <property type="nucleotide sequence ID" value="NZ_APMP01000015.1"/>
</dbReference>
<keyword evidence="4" id="KW-1185">Reference proteome</keyword>
<reference evidence="3 4" key="1">
    <citation type="journal article" date="2013" name="Genome Announc.">
        <title>Draft Genome Sequence for Caulobacter sp. Strain OR37, a Bacterium Tolerant to Heavy Metals.</title>
        <authorList>
            <person name="Utturkar S.M."/>
            <person name="Bollmann A."/>
            <person name="Brzoska R.M."/>
            <person name="Klingeman D.M."/>
            <person name="Epstein S.E."/>
            <person name="Palumbo A.V."/>
            <person name="Brown S.D."/>
        </authorList>
    </citation>
    <scope>NUCLEOTIDE SEQUENCE [LARGE SCALE GENOMIC DNA]</scope>
    <source>
        <strain evidence="3 4">OR37</strain>
    </source>
</reference>
<evidence type="ECO:0000256" key="2">
    <source>
        <dbReference type="SAM" id="SignalP"/>
    </source>
</evidence>
<feature type="chain" id="PRO_5004340882" description="Secreted protein" evidence="2">
    <location>
        <begin position="21"/>
        <end position="110"/>
    </location>
</feature>
<feature type="region of interest" description="Disordered" evidence="1">
    <location>
        <begin position="64"/>
        <end position="91"/>
    </location>
</feature>
<proteinExistence type="predicted"/>
<dbReference type="Proteomes" id="UP000013063">
    <property type="component" value="Unassembled WGS sequence"/>
</dbReference>
<organism evidence="3 4">
    <name type="scientific">Caulobacter vibrioides OR37</name>
    <dbReference type="NCBI Taxonomy" id="1292034"/>
    <lineage>
        <taxon>Bacteria</taxon>
        <taxon>Pseudomonadati</taxon>
        <taxon>Pseudomonadota</taxon>
        <taxon>Alphaproteobacteria</taxon>
        <taxon>Caulobacterales</taxon>
        <taxon>Caulobacteraceae</taxon>
        <taxon>Caulobacter</taxon>
    </lineage>
</organism>
<comment type="caution">
    <text evidence="3">The sequence shown here is derived from an EMBL/GenBank/DDBJ whole genome shotgun (WGS) entry which is preliminary data.</text>
</comment>
<keyword evidence="2" id="KW-0732">Signal</keyword>
<evidence type="ECO:0000256" key="1">
    <source>
        <dbReference type="SAM" id="MobiDB-lite"/>
    </source>
</evidence>